<dbReference type="AlphaFoldDB" id="A0A2S1LCS4"/>
<dbReference type="InterPro" id="IPR029058">
    <property type="entry name" value="AB_hydrolase_fold"/>
</dbReference>
<reference evidence="2 3" key="1">
    <citation type="submission" date="2017-04" db="EMBL/GenBank/DDBJ databases">
        <title>Compelte genome sequence of WV33.</title>
        <authorList>
            <person name="Lee P.C."/>
        </authorList>
    </citation>
    <scope>NUCLEOTIDE SEQUENCE [LARGE SCALE GENOMIC DNA]</scope>
    <source>
        <strain evidence="2 3">WV33</strain>
    </source>
</reference>
<dbReference type="SUPFAM" id="SSF53474">
    <property type="entry name" value="alpha/beta-Hydrolases"/>
    <property type="match status" value="1"/>
</dbReference>
<dbReference type="EMBL" id="CP020918">
    <property type="protein sequence ID" value="AWG21534.1"/>
    <property type="molecule type" value="Genomic_DNA"/>
</dbReference>
<dbReference type="KEGG" id="ffa:FFWV33_08320"/>
<evidence type="ECO:0000313" key="2">
    <source>
        <dbReference type="EMBL" id="AWG21534.1"/>
    </source>
</evidence>
<dbReference type="OrthoDB" id="9785847at2"/>
<accession>A0A2S1LCS4</accession>
<dbReference type="InterPro" id="IPR000073">
    <property type="entry name" value="AB_hydrolase_1"/>
</dbReference>
<evidence type="ECO:0000313" key="3">
    <source>
        <dbReference type="Proteomes" id="UP000244527"/>
    </source>
</evidence>
<evidence type="ECO:0000259" key="1">
    <source>
        <dbReference type="Pfam" id="PF00561"/>
    </source>
</evidence>
<dbReference type="RefSeq" id="WP_108740472.1">
    <property type="nucleotide sequence ID" value="NZ_CP020918.1"/>
</dbReference>
<dbReference type="PANTHER" id="PTHR43798">
    <property type="entry name" value="MONOACYLGLYCEROL LIPASE"/>
    <property type="match status" value="1"/>
</dbReference>
<dbReference type="Gene3D" id="3.40.50.1820">
    <property type="entry name" value="alpha/beta hydrolase"/>
    <property type="match status" value="1"/>
</dbReference>
<name>A0A2S1LCS4_9FLAO</name>
<keyword evidence="2" id="KW-0378">Hydrolase</keyword>
<dbReference type="Pfam" id="PF00561">
    <property type="entry name" value="Abhydrolase_1"/>
    <property type="match status" value="1"/>
</dbReference>
<dbReference type="GO" id="GO:0016020">
    <property type="term" value="C:membrane"/>
    <property type="evidence" value="ECO:0007669"/>
    <property type="project" value="TreeGrafter"/>
</dbReference>
<dbReference type="GO" id="GO:0016787">
    <property type="term" value="F:hydrolase activity"/>
    <property type="evidence" value="ECO:0007669"/>
    <property type="project" value="UniProtKB-KW"/>
</dbReference>
<dbReference type="InterPro" id="IPR050266">
    <property type="entry name" value="AB_hydrolase_sf"/>
</dbReference>
<organism evidence="2 3">
    <name type="scientific">Flavobacterium faecale</name>
    <dbReference type="NCBI Taxonomy" id="1355330"/>
    <lineage>
        <taxon>Bacteria</taxon>
        <taxon>Pseudomonadati</taxon>
        <taxon>Bacteroidota</taxon>
        <taxon>Flavobacteriia</taxon>
        <taxon>Flavobacteriales</taxon>
        <taxon>Flavobacteriaceae</taxon>
        <taxon>Flavobacterium</taxon>
    </lineage>
</organism>
<feature type="domain" description="AB hydrolase-1" evidence="1">
    <location>
        <begin position="79"/>
        <end position="201"/>
    </location>
</feature>
<dbReference type="Proteomes" id="UP000244527">
    <property type="component" value="Chromosome"/>
</dbReference>
<keyword evidence="3" id="KW-1185">Reference proteome</keyword>
<sequence>MKKALYFIFTKSVGLYINGMSYAFPEKANQLAYSIFSKPRKGKITLDKLPKTLTSATIEMVESDGEQYATYTWKGNDTVILLVHGWESNSARWKKTLPYLKETGSTIIAIDGPAHGLSSGTEFNIPKYAAAIDIVVKRHKVSFLIGHSFGGKTCLYYQSHYPNTTVKKVVTLGAPSEFNTILNNYTHLLRLNNRIVSGLVQKCVAVSKIELNQFTGANFATSLSTKGLVAHDVDDSIVAYKEGQAIAAAWKGAVFVQTNGLGHGLHDDALYNTIISFLFDLEK</sequence>
<gene>
    <name evidence="2" type="ORF">FFWV33_08320</name>
</gene>
<protein>
    <submittedName>
        <fullName evidence="2">Alpha/beta hydrolase</fullName>
    </submittedName>
</protein>
<dbReference type="PANTHER" id="PTHR43798:SF33">
    <property type="entry name" value="HYDROLASE, PUTATIVE (AFU_ORTHOLOGUE AFUA_2G14860)-RELATED"/>
    <property type="match status" value="1"/>
</dbReference>
<proteinExistence type="predicted"/>